<dbReference type="InterPro" id="IPR002044">
    <property type="entry name" value="CBM20"/>
</dbReference>
<dbReference type="AlphaFoldDB" id="A0A8S1ML80"/>
<evidence type="ECO:0000313" key="4">
    <source>
        <dbReference type="Proteomes" id="UP000692954"/>
    </source>
</evidence>
<organism evidence="3 4">
    <name type="scientific">Paramecium sonneborni</name>
    <dbReference type="NCBI Taxonomy" id="65129"/>
    <lineage>
        <taxon>Eukaryota</taxon>
        <taxon>Sar</taxon>
        <taxon>Alveolata</taxon>
        <taxon>Ciliophora</taxon>
        <taxon>Intramacronucleata</taxon>
        <taxon>Oligohymenophorea</taxon>
        <taxon>Peniculida</taxon>
        <taxon>Parameciidae</taxon>
        <taxon>Paramecium</taxon>
    </lineage>
</organism>
<dbReference type="Pfam" id="PF00686">
    <property type="entry name" value="CBM_20"/>
    <property type="match status" value="1"/>
</dbReference>
<dbReference type="PANTHER" id="PTHR15048:SF0">
    <property type="entry name" value="STARCH-BINDING DOMAIN-CONTAINING PROTEIN 1"/>
    <property type="match status" value="1"/>
</dbReference>
<dbReference type="CDD" id="cd05467">
    <property type="entry name" value="CBM20"/>
    <property type="match status" value="1"/>
</dbReference>
<accession>A0A8S1ML80</accession>
<gene>
    <name evidence="3" type="ORF">PSON_ATCC_30995.1.T0420163</name>
</gene>
<protein>
    <recommendedName>
        <fullName evidence="2">CBM20 domain-containing protein</fullName>
    </recommendedName>
</protein>
<evidence type="ECO:0000256" key="1">
    <source>
        <dbReference type="SAM" id="MobiDB-lite"/>
    </source>
</evidence>
<feature type="domain" description="CBM20" evidence="2">
    <location>
        <begin position="1"/>
        <end position="100"/>
    </location>
</feature>
<feature type="region of interest" description="Disordered" evidence="1">
    <location>
        <begin position="166"/>
        <end position="191"/>
    </location>
</feature>
<sequence>MNAQILFRVLCPTKFSQRVYLVGNNPILGDWNPQNGIKLITNSDMYPIWINELPLEIEQNQILEFKIVIIDDINSQWEIGANRLIQICSQKMIVVLTFNSSSLIINNIKNYCQILIQLILLTNTRKISIQLQEKLYDSDEDSDQELESDENSLFYDEETQFISNEQYYSSPKQQSNEQNYLSNSGFGSFDF</sequence>
<keyword evidence="4" id="KW-1185">Reference proteome</keyword>
<dbReference type="EMBL" id="CAJJDN010000042">
    <property type="protein sequence ID" value="CAD8081677.1"/>
    <property type="molecule type" value="Genomic_DNA"/>
</dbReference>
<dbReference type="GO" id="GO:0016020">
    <property type="term" value="C:membrane"/>
    <property type="evidence" value="ECO:0007669"/>
    <property type="project" value="TreeGrafter"/>
</dbReference>
<reference evidence="3" key="1">
    <citation type="submission" date="2021-01" db="EMBL/GenBank/DDBJ databases">
        <authorList>
            <consortium name="Genoscope - CEA"/>
            <person name="William W."/>
        </authorList>
    </citation>
    <scope>NUCLEOTIDE SEQUENCE</scope>
</reference>
<dbReference type="PANTHER" id="PTHR15048">
    <property type="entry name" value="STARCH-BINDING DOMAIN-CONTAINING PROTEIN 1"/>
    <property type="match status" value="1"/>
</dbReference>
<dbReference type="PROSITE" id="PS51166">
    <property type="entry name" value="CBM20"/>
    <property type="match status" value="1"/>
</dbReference>
<proteinExistence type="predicted"/>
<evidence type="ECO:0000313" key="3">
    <source>
        <dbReference type="EMBL" id="CAD8081677.1"/>
    </source>
</evidence>
<dbReference type="Proteomes" id="UP000692954">
    <property type="component" value="Unassembled WGS sequence"/>
</dbReference>
<dbReference type="OrthoDB" id="550577at2759"/>
<dbReference type="SMART" id="SM01065">
    <property type="entry name" value="CBM_2"/>
    <property type="match status" value="1"/>
</dbReference>
<comment type="caution">
    <text evidence="3">The sequence shown here is derived from an EMBL/GenBank/DDBJ whole genome shotgun (WGS) entry which is preliminary data.</text>
</comment>
<name>A0A8S1ML80_9CILI</name>
<dbReference type="GO" id="GO:2001070">
    <property type="term" value="F:starch binding"/>
    <property type="evidence" value="ECO:0007669"/>
    <property type="project" value="InterPro"/>
</dbReference>
<evidence type="ECO:0000259" key="2">
    <source>
        <dbReference type="PROSITE" id="PS51166"/>
    </source>
</evidence>